<keyword evidence="4 6" id="KW-1133">Transmembrane helix</keyword>
<dbReference type="GO" id="GO:0016020">
    <property type="term" value="C:membrane"/>
    <property type="evidence" value="ECO:0007669"/>
    <property type="project" value="UniProtKB-SubCell"/>
</dbReference>
<evidence type="ECO:0000313" key="7">
    <source>
        <dbReference type="EnsemblPlants" id="Kaladp0048s0309.1.v1.1"/>
    </source>
</evidence>
<organism evidence="7 8">
    <name type="scientific">Kalanchoe fedtschenkoi</name>
    <name type="common">Lavender scallops</name>
    <name type="synonym">South American air plant</name>
    <dbReference type="NCBI Taxonomy" id="63787"/>
    <lineage>
        <taxon>Eukaryota</taxon>
        <taxon>Viridiplantae</taxon>
        <taxon>Streptophyta</taxon>
        <taxon>Embryophyta</taxon>
        <taxon>Tracheophyta</taxon>
        <taxon>Spermatophyta</taxon>
        <taxon>Magnoliopsida</taxon>
        <taxon>eudicotyledons</taxon>
        <taxon>Gunneridae</taxon>
        <taxon>Pentapetalae</taxon>
        <taxon>Saxifragales</taxon>
        <taxon>Crassulaceae</taxon>
        <taxon>Kalanchoe</taxon>
    </lineage>
</organism>
<dbReference type="AlphaFoldDB" id="A0A7N0ZY65"/>
<evidence type="ECO:0000313" key="8">
    <source>
        <dbReference type="Proteomes" id="UP000594263"/>
    </source>
</evidence>
<dbReference type="SUPFAM" id="SSF103473">
    <property type="entry name" value="MFS general substrate transporter"/>
    <property type="match status" value="1"/>
</dbReference>
<feature type="transmembrane region" description="Helical" evidence="6">
    <location>
        <begin position="451"/>
        <end position="472"/>
    </location>
</feature>
<reference evidence="7" key="1">
    <citation type="submission" date="2021-01" db="UniProtKB">
        <authorList>
            <consortium name="EnsemblPlants"/>
        </authorList>
    </citation>
    <scope>IDENTIFICATION</scope>
</reference>
<dbReference type="Gene3D" id="1.20.1250.20">
    <property type="entry name" value="MFS general substrate transporter like domains"/>
    <property type="match status" value="1"/>
</dbReference>
<dbReference type="InterPro" id="IPR018456">
    <property type="entry name" value="PTR2_symporter_CS"/>
</dbReference>
<protein>
    <submittedName>
        <fullName evidence="7">Uncharacterized protein</fullName>
    </submittedName>
</protein>
<proteinExistence type="inferred from homology"/>
<evidence type="ECO:0000256" key="2">
    <source>
        <dbReference type="ARBA" id="ARBA00005982"/>
    </source>
</evidence>
<feature type="transmembrane region" description="Helical" evidence="6">
    <location>
        <begin position="364"/>
        <end position="385"/>
    </location>
</feature>
<dbReference type="GO" id="GO:0006857">
    <property type="term" value="P:oligopeptide transport"/>
    <property type="evidence" value="ECO:0007669"/>
    <property type="project" value="InterPro"/>
</dbReference>
<dbReference type="EnsemblPlants" id="Kaladp0048s0309.1.v1.1">
    <property type="protein sequence ID" value="Kaladp0048s0309.1.v1.1"/>
    <property type="gene ID" value="Kaladp0048s0309.v1.1"/>
</dbReference>
<feature type="transmembrane region" description="Helical" evidence="6">
    <location>
        <begin position="410"/>
        <end position="431"/>
    </location>
</feature>
<feature type="transmembrane region" description="Helical" evidence="6">
    <location>
        <begin position="283"/>
        <end position="304"/>
    </location>
</feature>
<dbReference type="InterPro" id="IPR000109">
    <property type="entry name" value="POT_fam"/>
</dbReference>
<comment type="subcellular location">
    <subcellularLocation>
        <location evidence="1">Membrane</location>
        <topology evidence="1">Multi-pass membrane protein</topology>
    </subcellularLocation>
</comment>
<keyword evidence="5 6" id="KW-0472">Membrane</keyword>
<dbReference type="InterPro" id="IPR036259">
    <property type="entry name" value="MFS_trans_sf"/>
</dbReference>
<dbReference type="GO" id="GO:0022857">
    <property type="term" value="F:transmembrane transporter activity"/>
    <property type="evidence" value="ECO:0007669"/>
    <property type="project" value="InterPro"/>
</dbReference>
<dbReference type="PROSITE" id="PS01022">
    <property type="entry name" value="PTR2_1"/>
    <property type="match status" value="1"/>
</dbReference>
<feature type="transmembrane region" description="Helical" evidence="6">
    <location>
        <begin position="492"/>
        <end position="511"/>
    </location>
</feature>
<feature type="transmembrane region" description="Helical" evidence="6">
    <location>
        <begin position="85"/>
        <end position="104"/>
    </location>
</feature>
<comment type="similarity">
    <text evidence="2">Belongs to the major facilitator superfamily. Proton-dependent oligopeptide transporter (POT/PTR) (TC 2.A.17) family.</text>
</comment>
<sequence>MDACSRNRKDGGGWKPAIFIIFVEVGERFAFYSVSMNLITYLTEVLGEPIATAARNVNLWMGVSALFPLLGGLMADSYLGRFRTILLSSIIYLTGLIMLTVAAWKGRGGGVLFFAALYVLSVGEGGHKPCIQTFAADQFDSETQEQKKRMSSFFNWWYLGIVVAAMIATFLVIYLQDNVGWTLGFGLPAAVVAAALLIFLAGSPTYRREAPVGSPLTRIFQVVVAASRNWRLTIESGGGDHKTAGRTNQFRFLDKAAVNQGSEEGVNRWRVCSTNQVEETKQILRLLPVWLSGTIFFISVAQLSTFFTKQASTMVRSIGPHFQIPAASVHVSSGLVILLAVPAYDRLFVPLARRITGLPSGITVLQRIGIGIFFSIITMILSAVVEEKRIREAKEYHLLDSPTATVPMSVWWLLPPFMVSGLADVFSYVGLQELFYDQMPESMRSMGAAAFISMQGFGNLASSGVISAVQLASSRAGEEWLVDNLNRAHLNLFYWFLAALGVLNLGYFIWVSSSFYYKQVQHEDVESLC</sequence>
<evidence type="ECO:0000256" key="3">
    <source>
        <dbReference type="ARBA" id="ARBA00022692"/>
    </source>
</evidence>
<dbReference type="FunFam" id="1.20.1250.20:FF:000410">
    <property type="entry name" value="POT family protein"/>
    <property type="match status" value="1"/>
</dbReference>
<keyword evidence="8" id="KW-1185">Reference proteome</keyword>
<feature type="transmembrane region" description="Helical" evidence="6">
    <location>
        <begin position="181"/>
        <end position="201"/>
    </location>
</feature>
<dbReference type="PANTHER" id="PTHR11654">
    <property type="entry name" value="OLIGOPEPTIDE TRANSPORTER-RELATED"/>
    <property type="match status" value="1"/>
</dbReference>
<evidence type="ECO:0000256" key="1">
    <source>
        <dbReference type="ARBA" id="ARBA00004141"/>
    </source>
</evidence>
<evidence type="ECO:0000256" key="6">
    <source>
        <dbReference type="SAM" id="Phobius"/>
    </source>
</evidence>
<evidence type="ECO:0000256" key="5">
    <source>
        <dbReference type="ARBA" id="ARBA00023136"/>
    </source>
</evidence>
<evidence type="ECO:0000256" key="4">
    <source>
        <dbReference type="ARBA" id="ARBA00022989"/>
    </source>
</evidence>
<feature type="transmembrane region" description="Helical" evidence="6">
    <location>
        <begin position="59"/>
        <end position="79"/>
    </location>
</feature>
<dbReference type="Gramene" id="Kaladp0048s0309.1.v1.1">
    <property type="protein sequence ID" value="Kaladp0048s0309.1.v1.1"/>
    <property type="gene ID" value="Kaladp0048s0309.v1.1"/>
</dbReference>
<dbReference type="Proteomes" id="UP000594263">
    <property type="component" value="Unplaced"/>
</dbReference>
<name>A0A7N0ZY65_KALFE</name>
<dbReference type="OMA" id="CNGQANN"/>
<dbReference type="Pfam" id="PF00854">
    <property type="entry name" value="PTR2"/>
    <property type="match status" value="1"/>
</dbReference>
<feature type="transmembrane region" description="Helical" evidence="6">
    <location>
        <begin position="156"/>
        <end position="175"/>
    </location>
</feature>
<accession>A0A7N0ZY65</accession>
<keyword evidence="3 6" id="KW-0812">Transmembrane</keyword>